<evidence type="ECO:0000256" key="1">
    <source>
        <dbReference type="SAM" id="Coils"/>
    </source>
</evidence>
<dbReference type="Proteomes" id="UP000237144">
    <property type="component" value="Unassembled WGS sequence"/>
</dbReference>
<proteinExistence type="predicted"/>
<feature type="coiled-coil region" evidence="1">
    <location>
        <begin position="110"/>
        <end position="173"/>
    </location>
</feature>
<evidence type="ECO:0000313" key="2">
    <source>
        <dbReference type="EMBL" id="POY76681.1"/>
    </source>
</evidence>
<evidence type="ECO:0000313" key="3">
    <source>
        <dbReference type="Proteomes" id="UP000237144"/>
    </source>
</evidence>
<keyword evidence="3" id="KW-1185">Reference proteome</keyword>
<dbReference type="InterPro" id="IPR039960">
    <property type="entry name" value="MCP1"/>
</dbReference>
<accession>A0A2S5BIT6</accession>
<dbReference type="OrthoDB" id="10259513at2759"/>
<dbReference type="EMBL" id="PJQD01000002">
    <property type="protein sequence ID" value="POY76681.1"/>
    <property type="molecule type" value="Genomic_DNA"/>
</dbReference>
<sequence>MADRRMRPSDAILPTTTLRFVSQTVAIVAVVQKASAATFSVFAVVHLAAPLSALLPSKPAYFRSAENRANGVALLGREVYQTEWTEPVLVWGSLTAHVVSGVALRWLRVLQRFERRKIRKEEVKRRAREMATIRPGQVEDELPTLAHRTEGEKDLAEEELEETEAELVATTTTDEEIVVPASKSAAPLFPIPNFHQRTGYLLLPFLAHHAWVHRLLPASPLPPISALSPSFFNYSFTALSLTHDSVLLRAGSAISYATVAGLATYHGLVGWRIMLDSAAPRSLAPKRKRADDKTSRMRRVTTGGREWQAAWIALVSGLAVGTARIAGYLGAERIEVPAFVAKRMDYVLRRGFAQI</sequence>
<organism evidence="2 3">
    <name type="scientific">Rhodotorula taiwanensis</name>
    <dbReference type="NCBI Taxonomy" id="741276"/>
    <lineage>
        <taxon>Eukaryota</taxon>
        <taxon>Fungi</taxon>
        <taxon>Dikarya</taxon>
        <taxon>Basidiomycota</taxon>
        <taxon>Pucciniomycotina</taxon>
        <taxon>Microbotryomycetes</taxon>
        <taxon>Sporidiobolales</taxon>
        <taxon>Sporidiobolaceae</taxon>
        <taxon>Rhodotorula</taxon>
    </lineage>
</organism>
<reference evidence="2 3" key="1">
    <citation type="journal article" date="2018" name="Front. Microbiol.">
        <title>Prospects for Fungal Bioremediation of Acidic Radioactive Waste Sites: Characterization and Genome Sequence of Rhodotorula taiwanensis MD1149.</title>
        <authorList>
            <person name="Tkavc R."/>
            <person name="Matrosova V.Y."/>
            <person name="Grichenko O.E."/>
            <person name="Gostincar C."/>
            <person name="Volpe R.P."/>
            <person name="Klimenkova P."/>
            <person name="Gaidamakova E.K."/>
            <person name="Zhou C.E."/>
            <person name="Stewart B.J."/>
            <person name="Lyman M.G."/>
            <person name="Malfatti S.A."/>
            <person name="Rubinfeld B."/>
            <person name="Courtot M."/>
            <person name="Singh J."/>
            <person name="Dalgard C.L."/>
            <person name="Hamilton T."/>
            <person name="Frey K.G."/>
            <person name="Gunde-Cimerman N."/>
            <person name="Dugan L."/>
            <person name="Daly M.J."/>
        </authorList>
    </citation>
    <scope>NUCLEOTIDE SEQUENCE [LARGE SCALE GENOMIC DNA]</scope>
    <source>
        <strain evidence="2 3">MD1149</strain>
    </source>
</reference>
<protein>
    <submittedName>
        <fullName evidence="2">Uncharacterized protein</fullName>
    </submittedName>
</protein>
<dbReference type="GO" id="GO:0055088">
    <property type="term" value="P:lipid homeostasis"/>
    <property type="evidence" value="ECO:0007669"/>
    <property type="project" value="InterPro"/>
</dbReference>
<name>A0A2S5BIT6_9BASI</name>
<dbReference type="PANTHER" id="PTHR38409:SF1">
    <property type="entry name" value="MITOCHONDRIAL ADAPTER PROTEIN MCP1"/>
    <property type="match status" value="1"/>
</dbReference>
<comment type="caution">
    <text evidence="2">The sequence shown here is derived from an EMBL/GenBank/DDBJ whole genome shotgun (WGS) entry which is preliminary data.</text>
</comment>
<dbReference type="AlphaFoldDB" id="A0A2S5BIT6"/>
<dbReference type="PANTHER" id="PTHR38409">
    <property type="entry name" value="MDM10-COMPLEMENTING PROTEIN 1"/>
    <property type="match status" value="1"/>
</dbReference>
<gene>
    <name evidence="2" type="ORF">BMF94_0273</name>
</gene>
<keyword evidence="1" id="KW-0175">Coiled coil</keyword>